<dbReference type="OrthoDB" id="3773913at2"/>
<keyword evidence="3" id="KW-1185">Reference proteome</keyword>
<dbReference type="AlphaFoldDB" id="A0A6N7Z3L3"/>
<dbReference type="EMBL" id="WMBA01000035">
    <property type="protein sequence ID" value="MTD56543.1"/>
    <property type="molecule type" value="Genomic_DNA"/>
</dbReference>
<evidence type="ECO:0000313" key="2">
    <source>
        <dbReference type="EMBL" id="MTD56543.1"/>
    </source>
</evidence>
<gene>
    <name evidence="2" type="ORF">GKO32_21585</name>
</gene>
<protein>
    <submittedName>
        <fullName evidence="2">Uncharacterized protein</fullName>
    </submittedName>
</protein>
<organism evidence="2 3">
    <name type="scientific">Amycolatopsis pithecellobii</name>
    <dbReference type="NCBI Taxonomy" id="664692"/>
    <lineage>
        <taxon>Bacteria</taxon>
        <taxon>Bacillati</taxon>
        <taxon>Actinomycetota</taxon>
        <taxon>Actinomycetes</taxon>
        <taxon>Pseudonocardiales</taxon>
        <taxon>Pseudonocardiaceae</taxon>
        <taxon>Amycolatopsis</taxon>
    </lineage>
</organism>
<sequence>MTLASVGSAGTEPSSSQRSRWAFNTKRPDAEKPPEIMRGLKWVSANTVPVSRLNDEAVRREVPEQISLKLDGKQAAARTVNRQRAVLDNALDYAVELKALTANRVSKVDCAENGSRDR</sequence>
<reference evidence="2 3" key="1">
    <citation type="submission" date="2019-11" db="EMBL/GenBank/DDBJ databases">
        <title>Draft genome of Amycolatopsis RM579.</title>
        <authorList>
            <person name="Duangmal K."/>
            <person name="Mingma R."/>
        </authorList>
    </citation>
    <scope>NUCLEOTIDE SEQUENCE [LARGE SCALE GENOMIC DNA]</scope>
    <source>
        <strain evidence="2 3">RM579</strain>
    </source>
</reference>
<name>A0A6N7Z3L3_9PSEU</name>
<dbReference type="RefSeq" id="WP_154758702.1">
    <property type="nucleotide sequence ID" value="NZ_WMBA01000035.1"/>
</dbReference>
<dbReference type="Proteomes" id="UP000440096">
    <property type="component" value="Unassembled WGS sequence"/>
</dbReference>
<evidence type="ECO:0000256" key="1">
    <source>
        <dbReference type="SAM" id="MobiDB-lite"/>
    </source>
</evidence>
<accession>A0A6N7Z3L3</accession>
<feature type="region of interest" description="Disordered" evidence="1">
    <location>
        <begin position="1"/>
        <end position="34"/>
    </location>
</feature>
<evidence type="ECO:0000313" key="3">
    <source>
        <dbReference type="Proteomes" id="UP000440096"/>
    </source>
</evidence>
<proteinExistence type="predicted"/>
<comment type="caution">
    <text evidence="2">The sequence shown here is derived from an EMBL/GenBank/DDBJ whole genome shotgun (WGS) entry which is preliminary data.</text>
</comment>